<dbReference type="Proteomes" id="UP000216207">
    <property type="component" value="Unassembled WGS sequence"/>
</dbReference>
<sequence length="252" mass="26755">MKNLFDLSGKVAVITGGSRGIGKGIATGLAHAGADLVLVQRTENHSLKSKLEEETGVRCESIQADLSKLEEVKQVIPQALDKMGKVDILINNAGIQRRSPAVDFLEQDWDAVMQVNLKAVWMLCQQAGKHMLANGQGKIINVASLNSFQGGINIPAYASAKGAVAQLTKALANEWSSKGINVNGIVPGYVATDMNEALIADPVRSRQILERIPAGRWGSADDFAGAAIYLASDASSYVHGHLLAVDGGWLGR</sequence>
<protein>
    <submittedName>
        <fullName evidence="5">3-oxoacyl-ACP reductase</fullName>
    </submittedName>
</protein>
<comment type="caution">
    <text evidence="5">The sequence shown here is derived from an EMBL/GenBank/DDBJ whole genome shotgun (WGS) entry which is preliminary data.</text>
</comment>
<gene>
    <name evidence="5" type="ORF">CHH72_16270</name>
</gene>
<feature type="domain" description="Ketoreductase" evidence="4">
    <location>
        <begin position="10"/>
        <end position="202"/>
    </location>
</feature>
<name>A0A268NXA0_SHOCL</name>
<dbReference type="PANTHER" id="PTHR42760">
    <property type="entry name" value="SHORT-CHAIN DEHYDROGENASES/REDUCTASES FAMILY MEMBER"/>
    <property type="match status" value="1"/>
</dbReference>
<evidence type="ECO:0000313" key="5">
    <source>
        <dbReference type="EMBL" id="PAE87869.1"/>
    </source>
</evidence>
<evidence type="ECO:0000259" key="4">
    <source>
        <dbReference type="SMART" id="SM00822"/>
    </source>
</evidence>
<comment type="similarity">
    <text evidence="1 3">Belongs to the short-chain dehydrogenases/reductases (SDR) family.</text>
</comment>
<dbReference type="AlphaFoldDB" id="A0A268NXA0"/>
<dbReference type="Gene3D" id="3.40.50.720">
    <property type="entry name" value="NAD(P)-binding Rossmann-like Domain"/>
    <property type="match status" value="1"/>
</dbReference>
<dbReference type="Pfam" id="PF00106">
    <property type="entry name" value="adh_short"/>
    <property type="match status" value="1"/>
</dbReference>
<proteinExistence type="inferred from homology"/>
<keyword evidence="2" id="KW-0560">Oxidoreductase</keyword>
<dbReference type="PRINTS" id="PR00081">
    <property type="entry name" value="GDHRDH"/>
</dbReference>
<evidence type="ECO:0000313" key="6">
    <source>
        <dbReference type="Proteomes" id="UP000216207"/>
    </source>
</evidence>
<dbReference type="SMART" id="SM00822">
    <property type="entry name" value="PKS_KR"/>
    <property type="match status" value="1"/>
</dbReference>
<dbReference type="InterPro" id="IPR020904">
    <property type="entry name" value="Sc_DH/Rdtase_CS"/>
</dbReference>
<evidence type="ECO:0000256" key="2">
    <source>
        <dbReference type="ARBA" id="ARBA00023002"/>
    </source>
</evidence>
<organism evidence="5 6">
    <name type="scientific">Shouchella clausii</name>
    <name type="common">Alkalihalobacillus clausii</name>
    <dbReference type="NCBI Taxonomy" id="79880"/>
    <lineage>
        <taxon>Bacteria</taxon>
        <taxon>Bacillati</taxon>
        <taxon>Bacillota</taxon>
        <taxon>Bacilli</taxon>
        <taxon>Bacillales</taxon>
        <taxon>Bacillaceae</taxon>
        <taxon>Shouchella</taxon>
    </lineage>
</organism>
<dbReference type="InterPro" id="IPR036291">
    <property type="entry name" value="NAD(P)-bd_dom_sf"/>
</dbReference>
<dbReference type="NCBIfam" id="NF005559">
    <property type="entry name" value="PRK07231.1"/>
    <property type="match status" value="1"/>
</dbReference>
<evidence type="ECO:0000256" key="1">
    <source>
        <dbReference type="ARBA" id="ARBA00006484"/>
    </source>
</evidence>
<dbReference type="PRINTS" id="PR00080">
    <property type="entry name" value="SDRFAMILY"/>
</dbReference>
<dbReference type="EMBL" id="NPCC01000027">
    <property type="protein sequence ID" value="PAE87869.1"/>
    <property type="molecule type" value="Genomic_DNA"/>
</dbReference>
<dbReference type="PANTHER" id="PTHR42760:SF5">
    <property type="entry name" value="2-DEHYDRO-3-DEOXY-D-GLUCONATE 5-DEHYDROGENASE"/>
    <property type="match status" value="1"/>
</dbReference>
<dbReference type="GO" id="GO:0016616">
    <property type="term" value="F:oxidoreductase activity, acting on the CH-OH group of donors, NAD or NADP as acceptor"/>
    <property type="evidence" value="ECO:0007669"/>
    <property type="project" value="TreeGrafter"/>
</dbReference>
<dbReference type="SUPFAM" id="SSF51735">
    <property type="entry name" value="NAD(P)-binding Rossmann-fold domains"/>
    <property type="match status" value="1"/>
</dbReference>
<dbReference type="GO" id="GO:0008206">
    <property type="term" value="P:bile acid metabolic process"/>
    <property type="evidence" value="ECO:0007669"/>
    <property type="project" value="UniProtKB-ARBA"/>
</dbReference>
<dbReference type="FunFam" id="3.40.50.720:FF:000084">
    <property type="entry name" value="Short-chain dehydrogenase reductase"/>
    <property type="match status" value="1"/>
</dbReference>
<dbReference type="RefSeq" id="WP_073304970.1">
    <property type="nucleotide sequence ID" value="NZ_NPBW01000030.1"/>
</dbReference>
<dbReference type="InterPro" id="IPR002347">
    <property type="entry name" value="SDR_fam"/>
</dbReference>
<reference evidence="5 6" key="1">
    <citation type="submission" date="2017-07" db="EMBL/GenBank/DDBJ databases">
        <title>Isolation and whole genome analysis of endospore-forming bacteria from heroin.</title>
        <authorList>
            <person name="Kalinowski J."/>
            <person name="Ahrens B."/>
            <person name="Al-Dilaimi A."/>
            <person name="Winkler A."/>
            <person name="Wibberg D."/>
            <person name="Schleenbecker U."/>
            <person name="Ruckert C."/>
            <person name="Wolfel R."/>
            <person name="Grass G."/>
        </authorList>
    </citation>
    <scope>NUCLEOTIDE SEQUENCE [LARGE SCALE GENOMIC DNA]</scope>
    <source>
        <strain evidence="5 6">7539</strain>
    </source>
</reference>
<dbReference type="PROSITE" id="PS00061">
    <property type="entry name" value="ADH_SHORT"/>
    <property type="match status" value="1"/>
</dbReference>
<accession>A0A268NXA0</accession>
<dbReference type="InterPro" id="IPR057326">
    <property type="entry name" value="KR_dom"/>
</dbReference>
<evidence type="ECO:0000256" key="3">
    <source>
        <dbReference type="RuleBase" id="RU000363"/>
    </source>
</evidence>